<feature type="compositionally biased region" description="Basic and acidic residues" evidence="1">
    <location>
        <begin position="226"/>
        <end position="246"/>
    </location>
</feature>
<dbReference type="SUPFAM" id="SSF50978">
    <property type="entry name" value="WD40 repeat-like"/>
    <property type="match status" value="1"/>
</dbReference>
<evidence type="ECO:0000313" key="2">
    <source>
        <dbReference type="EMBL" id="KAA6393201.1"/>
    </source>
</evidence>
<dbReference type="OrthoDB" id="18388at2759"/>
<feature type="region of interest" description="Disordered" evidence="1">
    <location>
        <begin position="224"/>
        <end position="257"/>
    </location>
</feature>
<dbReference type="PANTHER" id="PTHR16038:SF4">
    <property type="entry name" value="WD REPEAT-CONTAINING PROTEIN 74"/>
    <property type="match status" value="1"/>
</dbReference>
<dbReference type="AlphaFoldDB" id="A0A5J4WE73"/>
<feature type="compositionally biased region" description="Basic and acidic residues" evidence="1">
    <location>
        <begin position="343"/>
        <end position="373"/>
    </location>
</feature>
<organism evidence="2 3">
    <name type="scientific">Streblomastix strix</name>
    <dbReference type="NCBI Taxonomy" id="222440"/>
    <lineage>
        <taxon>Eukaryota</taxon>
        <taxon>Metamonada</taxon>
        <taxon>Preaxostyla</taxon>
        <taxon>Oxymonadida</taxon>
        <taxon>Streblomastigidae</taxon>
        <taxon>Streblomastix</taxon>
    </lineage>
</organism>
<feature type="region of interest" description="Disordered" evidence="1">
    <location>
        <begin position="539"/>
        <end position="630"/>
    </location>
</feature>
<reference evidence="2 3" key="1">
    <citation type="submission" date="2019-03" db="EMBL/GenBank/DDBJ databases">
        <title>Single cell metagenomics reveals metabolic interactions within the superorganism composed of flagellate Streblomastix strix and complex community of Bacteroidetes bacteria on its surface.</title>
        <authorList>
            <person name="Treitli S.C."/>
            <person name="Kolisko M."/>
            <person name="Husnik F."/>
            <person name="Keeling P."/>
            <person name="Hampl V."/>
        </authorList>
    </citation>
    <scope>NUCLEOTIDE SEQUENCE [LARGE SCALE GENOMIC DNA]</scope>
    <source>
        <strain evidence="2">ST1C</strain>
    </source>
</reference>
<feature type="compositionally biased region" description="Basic and acidic residues" evidence="1">
    <location>
        <begin position="501"/>
        <end position="515"/>
    </location>
</feature>
<dbReference type="Proteomes" id="UP000324800">
    <property type="component" value="Unassembled WGS sequence"/>
</dbReference>
<dbReference type="InterPro" id="IPR015943">
    <property type="entry name" value="WD40/YVTN_repeat-like_dom_sf"/>
</dbReference>
<dbReference type="GO" id="GO:0030687">
    <property type="term" value="C:preribosome, large subunit precursor"/>
    <property type="evidence" value="ECO:0007669"/>
    <property type="project" value="TreeGrafter"/>
</dbReference>
<dbReference type="Gene3D" id="2.130.10.10">
    <property type="entry name" value="YVTN repeat-like/Quinoprotein amine dehydrogenase"/>
    <property type="match status" value="1"/>
</dbReference>
<dbReference type="GO" id="GO:0042273">
    <property type="term" value="P:ribosomal large subunit biogenesis"/>
    <property type="evidence" value="ECO:0007669"/>
    <property type="project" value="InterPro"/>
</dbReference>
<feature type="region of interest" description="Disordered" evidence="1">
    <location>
        <begin position="501"/>
        <end position="524"/>
    </location>
</feature>
<proteinExistence type="predicted"/>
<feature type="compositionally biased region" description="Basic residues" evidence="1">
    <location>
        <begin position="616"/>
        <end position="630"/>
    </location>
</feature>
<dbReference type="EMBL" id="SNRW01002307">
    <property type="protein sequence ID" value="KAA6393201.1"/>
    <property type="molecule type" value="Genomic_DNA"/>
</dbReference>
<gene>
    <name evidence="2" type="ORF">EZS28_011271</name>
</gene>
<accession>A0A5J4WE73</accession>
<dbReference type="PANTHER" id="PTHR16038">
    <property type="entry name" value="NOP SEVEN ASSOCIATED PROTEIN 1"/>
    <property type="match status" value="1"/>
</dbReference>
<protein>
    <submittedName>
        <fullName evidence="2">Uncharacterized protein</fullName>
    </submittedName>
</protein>
<dbReference type="InterPro" id="IPR036322">
    <property type="entry name" value="WD40_repeat_dom_sf"/>
</dbReference>
<feature type="compositionally biased region" description="Low complexity" evidence="1">
    <location>
        <begin position="600"/>
        <end position="609"/>
    </location>
</feature>
<name>A0A5J4WE73_9EUKA</name>
<feature type="compositionally biased region" description="Acidic residues" evidence="1">
    <location>
        <begin position="374"/>
        <end position="384"/>
    </location>
</feature>
<feature type="compositionally biased region" description="Acidic residues" evidence="1">
    <location>
        <begin position="588"/>
        <end position="599"/>
    </location>
</feature>
<feature type="compositionally biased region" description="Acidic residues" evidence="1">
    <location>
        <begin position="553"/>
        <end position="566"/>
    </location>
</feature>
<feature type="compositionally biased region" description="Polar residues" evidence="1">
    <location>
        <begin position="247"/>
        <end position="257"/>
    </location>
</feature>
<sequence length="630" mass="71216">MLRLVVGDDFGVVRCLASNRSLTPFILGQPVPNCPVRFIKQIAQSNMFLVFRANNQLDFLSFPNIHIEKKGTKKEKIEWINDVRCFHVGICPPEEGNVISILHISSVKWLIGSPGIKPQFGYALTGTENGICRLWKLEENNTFDFNSPINGVKETKDGEIKSQQQEIVIDVDNLIYKFELVKHITSMKIDQSAMNDSGILRLAVGGKYTTLRIYQINDIMNIKSNNPKDKKSKQQKDGDSIQKDVKSSSSAKQDPTQPLQLIFESKNLPNDHVNMPQTITATDVQFRPGSKGAQIGCVTDKAQFVLYDTLKQKRPVTIIEKVGYQRLNTVSFFGQDSEDFGRFGGLEKEENNNNNKEEQKKDLDSKDTKKEDKETEDQEYEQESDSIQPYPTPDETNYAVTCNIIKDVYIVDIRQSKNVSCHLCGAPPTGNVLQCVCHPLLPVAASVNLGKCLRLYNLRTRKTIQKIYLRRKLTSVAFLVSENDEVQEDGGFFDTEIKTTQKQKDEKTAKQKQIEIKQTQKKKKERVAAALAKMGTIKKDDEDDDINNNISISEDDESDNGTESDESNGSISDEVIMQKKKRKRGQENESEESDEESEGGDNSNSSNEGPYENRAARRKKLFAGKKRSRK</sequence>
<feature type="region of interest" description="Disordered" evidence="1">
    <location>
        <begin position="343"/>
        <end position="393"/>
    </location>
</feature>
<dbReference type="GO" id="GO:0005730">
    <property type="term" value="C:nucleolus"/>
    <property type="evidence" value="ECO:0007669"/>
    <property type="project" value="InterPro"/>
</dbReference>
<evidence type="ECO:0000256" key="1">
    <source>
        <dbReference type="SAM" id="MobiDB-lite"/>
    </source>
</evidence>
<evidence type="ECO:0000313" key="3">
    <source>
        <dbReference type="Proteomes" id="UP000324800"/>
    </source>
</evidence>
<dbReference type="InterPro" id="IPR037379">
    <property type="entry name" value="WDR74/Nsa1"/>
</dbReference>
<comment type="caution">
    <text evidence="2">The sequence shown here is derived from an EMBL/GenBank/DDBJ whole genome shotgun (WGS) entry which is preliminary data.</text>
</comment>